<comment type="catalytic activity">
    <reaction evidence="6 8">
        <text>(sulfur carrier)-H + L-cysteine = (sulfur carrier)-SH + L-alanine</text>
        <dbReference type="Rhea" id="RHEA:43892"/>
        <dbReference type="Rhea" id="RHEA-COMP:14737"/>
        <dbReference type="Rhea" id="RHEA-COMP:14739"/>
        <dbReference type="ChEBI" id="CHEBI:29917"/>
        <dbReference type="ChEBI" id="CHEBI:35235"/>
        <dbReference type="ChEBI" id="CHEBI:57972"/>
        <dbReference type="ChEBI" id="CHEBI:64428"/>
        <dbReference type="EC" id="2.8.1.7"/>
    </reaction>
</comment>
<dbReference type="PROSITE" id="PS00595">
    <property type="entry name" value="AA_TRANSFER_CLASS_5"/>
    <property type="match status" value="1"/>
</dbReference>
<dbReference type="NCBIfam" id="TIGR01979">
    <property type="entry name" value="sufS"/>
    <property type="match status" value="1"/>
</dbReference>
<comment type="caution">
    <text evidence="10">The sequence shown here is derived from an EMBL/GenBank/DDBJ whole genome shotgun (WGS) entry which is preliminary data.</text>
</comment>
<dbReference type="PANTHER" id="PTHR43586">
    <property type="entry name" value="CYSTEINE DESULFURASE"/>
    <property type="match status" value="1"/>
</dbReference>
<dbReference type="Gene3D" id="3.40.640.10">
    <property type="entry name" value="Type I PLP-dependent aspartate aminotransferase-like (Major domain)"/>
    <property type="match status" value="1"/>
</dbReference>
<comment type="function">
    <text evidence="8">Catalyzes the removal of elemental sulfur and selenium atoms from L-cysteine, L-cystine, L-selenocysteine, and L-selenocystine to produce L-alanine.</text>
</comment>
<dbReference type="CDD" id="cd06453">
    <property type="entry name" value="SufS_like"/>
    <property type="match status" value="1"/>
</dbReference>
<name>A0A9W6CTU7_9MICO</name>
<gene>
    <name evidence="10" type="ORF">ARHIZOSPH14_04890</name>
</gene>
<accession>A0A9W6CTU7</accession>
<dbReference type="AlphaFoldDB" id="A0A9W6CTU7"/>
<evidence type="ECO:0000256" key="7">
    <source>
        <dbReference type="RuleBase" id="RU004504"/>
    </source>
</evidence>
<dbReference type="InterPro" id="IPR015424">
    <property type="entry name" value="PyrdxlP-dep_Trfase"/>
</dbReference>
<feature type="domain" description="Aminotransferase class V" evidence="9">
    <location>
        <begin position="32"/>
        <end position="413"/>
    </location>
</feature>
<keyword evidence="11" id="KW-1185">Reference proteome</keyword>
<evidence type="ECO:0000256" key="3">
    <source>
        <dbReference type="ARBA" id="ARBA00012239"/>
    </source>
</evidence>
<keyword evidence="4 8" id="KW-0808">Transferase</keyword>
<dbReference type="InterPro" id="IPR000192">
    <property type="entry name" value="Aminotrans_V_dom"/>
</dbReference>
<dbReference type="Proteomes" id="UP001144396">
    <property type="component" value="Unassembled WGS sequence"/>
</dbReference>
<evidence type="ECO:0000256" key="1">
    <source>
        <dbReference type="ARBA" id="ARBA00001933"/>
    </source>
</evidence>
<evidence type="ECO:0000256" key="2">
    <source>
        <dbReference type="ARBA" id="ARBA00010447"/>
    </source>
</evidence>
<dbReference type="EMBL" id="BSDP01000001">
    <property type="protein sequence ID" value="GLI26247.1"/>
    <property type="molecule type" value="Genomic_DNA"/>
</dbReference>
<keyword evidence="5 8" id="KW-0663">Pyridoxal phosphate</keyword>
<evidence type="ECO:0000313" key="11">
    <source>
        <dbReference type="Proteomes" id="UP001144396"/>
    </source>
</evidence>
<dbReference type="GO" id="GO:0006534">
    <property type="term" value="P:cysteine metabolic process"/>
    <property type="evidence" value="ECO:0007669"/>
    <property type="project" value="UniProtKB-UniRule"/>
</dbReference>
<dbReference type="InterPro" id="IPR010970">
    <property type="entry name" value="Cys_dSase_SufS"/>
</dbReference>
<dbReference type="InterPro" id="IPR020578">
    <property type="entry name" value="Aminotrans_V_PyrdxlP_BS"/>
</dbReference>
<reference evidence="10" key="1">
    <citation type="submission" date="2022-12" db="EMBL/GenBank/DDBJ databases">
        <title>Reference genome sequencing for broad-spectrum identification of bacterial and archaeal isolates by mass spectrometry.</title>
        <authorList>
            <person name="Sekiguchi Y."/>
            <person name="Tourlousse D.M."/>
        </authorList>
    </citation>
    <scope>NUCLEOTIDE SEQUENCE</scope>
    <source>
        <strain evidence="10">14</strain>
    </source>
</reference>
<protein>
    <recommendedName>
        <fullName evidence="3 8">Cysteine desulfurase</fullName>
        <ecNumber evidence="3 8">2.8.1.7</ecNumber>
    </recommendedName>
</protein>
<dbReference type="Gene3D" id="3.90.1150.10">
    <property type="entry name" value="Aspartate Aminotransferase, domain 1"/>
    <property type="match status" value="1"/>
</dbReference>
<dbReference type="EC" id="2.8.1.7" evidence="3 8"/>
<dbReference type="InterPro" id="IPR015422">
    <property type="entry name" value="PyrdxlP-dep_Trfase_small"/>
</dbReference>
<dbReference type="SUPFAM" id="SSF53383">
    <property type="entry name" value="PLP-dependent transferases"/>
    <property type="match status" value="1"/>
</dbReference>
<organism evidence="10 11">
    <name type="scientific">Agromyces rhizosphaerae</name>
    <dbReference type="NCBI Taxonomy" id="88374"/>
    <lineage>
        <taxon>Bacteria</taxon>
        <taxon>Bacillati</taxon>
        <taxon>Actinomycetota</taxon>
        <taxon>Actinomycetes</taxon>
        <taxon>Micrococcales</taxon>
        <taxon>Microbacteriaceae</taxon>
        <taxon>Agromyces</taxon>
    </lineage>
</organism>
<evidence type="ECO:0000256" key="8">
    <source>
        <dbReference type="RuleBase" id="RU004506"/>
    </source>
</evidence>
<dbReference type="InterPro" id="IPR015421">
    <property type="entry name" value="PyrdxlP-dep_Trfase_major"/>
</dbReference>
<evidence type="ECO:0000256" key="5">
    <source>
        <dbReference type="ARBA" id="ARBA00022898"/>
    </source>
</evidence>
<dbReference type="Pfam" id="PF00266">
    <property type="entry name" value="Aminotran_5"/>
    <property type="match status" value="1"/>
</dbReference>
<sequence length="432" mass="44840">MTSAPLTEAELDGIRAQFPILATEVHGHPLAYLDSAATAQKPLRVLDAERAFYAEANSAVHRGAHTLAADATERYEEARRTVAGHLGATEHEIVFTGNATEGLNLLATAIGHASTGRGAGADFPSHGLVEGDEIVVTELEHHANLIPWQELAARTGAILKVVPVDDDGVIEADAAADVITQRTRIVAFAHVSNATGRVSPLDALIAPARAVGALVVLDACQSAPHLELRPAELGVDAAVFSAHKVYGPNGIGVLWGRRELLDALPPHLYGGSAITTVTLEKAHFLPAPARFEPGTPRIAQAIGLAEALRFVDGIGLDRIAASEHALAARLHDGLAGMPGIRVLGGPGADGRVALASIDVDGVHAHDAGQVLDDLGIAVRVGHHCAQPLHRRLGLTASLRISAGVHTTPDEIDRALDAVSGIRSFFGVAGSAA</sequence>
<comment type="similarity">
    <text evidence="2 8">Belongs to the class-V pyridoxal-phosphate-dependent aminotransferase family. Csd subfamily.</text>
</comment>
<evidence type="ECO:0000313" key="10">
    <source>
        <dbReference type="EMBL" id="GLI26247.1"/>
    </source>
</evidence>
<dbReference type="PANTHER" id="PTHR43586:SF8">
    <property type="entry name" value="CYSTEINE DESULFURASE 1, CHLOROPLASTIC"/>
    <property type="match status" value="1"/>
</dbReference>
<dbReference type="GO" id="GO:0031071">
    <property type="term" value="F:cysteine desulfurase activity"/>
    <property type="evidence" value="ECO:0007669"/>
    <property type="project" value="UniProtKB-UniRule"/>
</dbReference>
<evidence type="ECO:0000256" key="6">
    <source>
        <dbReference type="ARBA" id="ARBA00050776"/>
    </source>
</evidence>
<dbReference type="RefSeq" id="WP_281882244.1">
    <property type="nucleotide sequence ID" value="NZ_BSDP01000001.1"/>
</dbReference>
<evidence type="ECO:0000256" key="4">
    <source>
        <dbReference type="ARBA" id="ARBA00022679"/>
    </source>
</evidence>
<evidence type="ECO:0000259" key="9">
    <source>
        <dbReference type="Pfam" id="PF00266"/>
    </source>
</evidence>
<comment type="cofactor">
    <cofactor evidence="1 7">
        <name>pyridoxal 5'-phosphate</name>
        <dbReference type="ChEBI" id="CHEBI:597326"/>
    </cofactor>
</comment>
<dbReference type="GO" id="GO:0030170">
    <property type="term" value="F:pyridoxal phosphate binding"/>
    <property type="evidence" value="ECO:0007669"/>
    <property type="project" value="UniProtKB-UniRule"/>
</dbReference>
<proteinExistence type="inferred from homology"/>